<proteinExistence type="predicted"/>
<dbReference type="InterPro" id="IPR016024">
    <property type="entry name" value="ARM-type_fold"/>
</dbReference>
<sequence length="333" mass="35698">MRSDADSDSSLRTALGEALEQEDSEEITTLAETIPSAAVETRKACLRSLKAAVADNVTTVEPALPACEGLLEDDERSVRLTTAKLFVAVAEADPDAIIPMVPALADDEEFYYVRARSTEALGYVALEHPDSATTPEMLADLRIGLSFDEPEVKEKLAKALEHVALGNPSRLAHSVSTLAEHLDEDNELVRYHLCTALVIVGCEHPKKLDEASDALVGRLADENTYVRGRAVEALGLLVRSKADVSLSEPLATLEGDDEPFVSKRARFTRTASGLSDENETVKTAERIGTVEAIRKTTDEVVAEITAPDGECSHCGLALPEGGPPMCPRCGAPH</sequence>
<feature type="region of interest" description="Disordered" evidence="1">
    <location>
        <begin position="1"/>
        <end position="26"/>
    </location>
</feature>
<dbReference type="RefSeq" id="WP_244707267.1">
    <property type="nucleotide sequence ID" value="NZ_BAAADN010000092.1"/>
</dbReference>
<name>A0AAV3SMN4_HALDO</name>
<dbReference type="PANTHER" id="PTHR12697:SF5">
    <property type="entry name" value="DEOXYHYPUSINE HYDROXYLASE"/>
    <property type="match status" value="1"/>
</dbReference>
<dbReference type="InterPro" id="IPR011989">
    <property type="entry name" value="ARM-like"/>
</dbReference>
<evidence type="ECO:0000313" key="5">
    <source>
        <dbReference type="Proteomes" id="UP001500962"/>
    </source>
</evidence>
<dbReference type="EMBL" id="BAAADN010000092">
    <property type="protein sequence ID" value="GAA0478098.1"/>
    <property type="molecule type" value="Genomic_DNA"/>
</dbReference>
<dbReference type="Gene3D" id="1.25.10.10">
    <property type="entry name" value="Leucine-rich Repeat Variant"/>
    <property type="match status" value="1"/>
</dbReference>
<dbReference type="EMBL" id="CP095010">
    <property type="protein sequence ID" value="UOO97583.1"/>
    <property type="molecule type" value="Genomic_DNA"/>
</dbReference>
<dbReference type="Proteomes" id="UP000830542">
    <property type="component" value="Plasmid unnamed5"/>
</dbReference>
<dbReference type="PANTHER" id="PTHR12697">
    <property type="entry name" value="PBS LYASE HEAT-LIKE PROTEIN"/>
    <property type="match status" value="1"/>
</dbReference>
<protein>
    <submittedName>
        <fullName evidence="3">HEAT repeat domain-containing protein</fullName>
    </submittedName>
</protein>
<dbReference type="KEGG" id="hdo:MUK72_20110"/>
<evidence type="ECO:0000313" key="3">
    <source>
        <dbReference type="EMBL" id="UOO97583.1"/>
    </source>
</evidence>
<organism evidence="2 5">
    <name type="scientific">Halococcus dombrowskii</name>
    <dbReference type="NCBI Taxonomy" id="179637"/>
    <lineage>
        <taxon>Archaea</taxon>
        <taxon>Methanobacteriati</taxon>
        <taxon>Methanobacteriota</taxon>
        <taxon>Stenosarchaea group</taxon>
        <taxon>Halobacteria</taxon>
        <taxon>Halobacteriales</taxon>
        <taxon>Halococcaceae</taxon>
        <taxon>Halococcus</taxon>
    </lineage>
</organism>
<dbReference type="AlphaFoldDB" id="A0AAV3SMN4"/>
<evidence type="ECO:0000256" key="1">
    <source>
        <dbReference type="SAM" id="MobiDB-lite"/>
    </source>
</evidence>
<dbReference type="GeneID" id="71764204"/>
<geneLocation type="plasmid" evidence="3 4">
    <name>unnamed5</name>
</geneLocation>
<dbReference type="SUPFAM" id="SSF48371">
    <property type="entry name" value="ARM repeat"/>
    <property type="match status" value="1"/>
</dbReference>
<accession>A0AAV3SMN4</accession>
<dbReference type="Proteomes" id="UP001500962">
    <property type="component" value="Unassembled WGS sequence"/>
</dbReference>
<keyword evidence="4" id="KW-1185">Reference proteome</keyword>
<evidence type="ECO:0000313" key="2">
    <source>
        <dbReference type="EMBL" id="GAA0478098.1"/>
    </source>
</evidence>
<gene>
    <name evidence="2" type="ORF">GCM10008985_37970</name>
    <name evidence="3" type="ORF">MUK72_20110</name>
</gene>
<keyword evidence="3" id="KW-0614">Plasmid</keyword>
<reference evidence="3" key="2">
    <citation type="submission" date="2022-04" db="EMBL/GenBank/DDBJ databases">
        <title>Sequencing and genomic assembly of Halococcus dombrowskii.</title>
        <authorList>
            <person name="Lim S.W."/>
            <person name="MacLea K.S."/>
        </authorList>
    </citation>
    <scope>NUCLEOTIDE SEQUENCE</scope>
    <source>
        <strain evidence="3">H4</strain>
        <plasmid evidence="3">unnamed5</plasmid>
    </source>
</reference>
<reference evidence="2" key="3">
    <citation type="submission" date="2023-12" db="EMBL/GenBank/DDBJ databases">
        <authorList>
            <person name="Sun Q."/>
            <person name="Inoue M."/>
        </authorList>
    </citation>
    <scope>NUCLEOTIDE SEQUENCE</scope>
    <source>
        <strain evidence="2">JCM 12289</strain>
    </source>
</reference>
<dbReference type="GO" id="GO:0016491">
    <property type="term" value="F:oxidoreductase activity"/>
    <property type="evidence" value="ECO:0007669"/>
    <property type="project" value="TreeGrafter"/>
</dbReference>
<dbReference type="Pfam" id="PF13646">
    <property type="entry name" value="HEAT_2"/>
    <property type="match status" value="1"/>
</dbReference>
<reference evidence="2" key="1">
    <citation type="journal article" date="2014" name="Int. J. Syst. Evol. Microbiol.">
        <title>Complete genome sequence of Corynebacterium casei LMG S-19264T (=DSM 44701T), isolated from a smear-ripened cheese.</title>
        <authorList>
            <consortium name="US DOE Joint Genome Institute (JGI-PGF)"/>
            <person name="Walter F."/>
            <person name="Albersmeier A."/>
            <person name="Kalinowski J."/>
            <person name="Ruckert C."/>
        </authorList>
    </citation>
    <scope>NUCLEOTIDE SEQUENCE</scope>
    <source>
        <strain evidence="2">JCM 12289</strain>
    </source>
</reference>
<evidence type="ECO:0000313" key="4">
    <source>
        <dbReference type="Proteomes" id="UP000830542"/>
    </source>
</evidence>